<dbReference type="eggNOG" id="arCOG04598">
    <property type="taxonomic scope" value="Archaea"/>
</dbReference>
<dbReference type="AlphaFoldDB" id="C7NSV9"/>
<protein>
    <recommendedName>
        <fullName evidence="2">DUF7321 domain-containing protein</fullName>
    </recommendedName>
</protein>
<evidence type="ECO:0000313" key="4">
    <source>
        <dbReference type="Proteomes" id="UP000002071"/>
    </source>
</evidence>
<evidence type="ECO:0000256" key="1">
    <source>
        <dbReference type="SAM" id="Phobius"/>
    </source>
</evidence>
<dbReference type="Pfam" id="PF24007">
    <property type="entry name" value="DUF7321"/>
    <property type="match status" value="1"/>
</dbReference>
<accession>C7NSV9</accession>
<organism evidence="3 4">
    <name type="scientific">Halorhabdus utahensis (strain DSM 12940 / JCM 11049 / AX-2)</name>
    <dbReference type="NCBI Taxonomy" id="519442"/>
    <lineage>
        <taxon>Archaea</taxon>
        <taxon>Methanobacteriati</taxon>
        <taxon>Methanobacteriota</taxon>
        <taxon>Stenosarchaea group</taxon>
        <taxon>Halobacteria</taxon>
        <taxon>Halobacteriales</taxon>
        <taxon>Haloarculaceae</taxon>
        <taxon>Halorhabdus</taxon>
    </lineage>
</organism>
<evidence type="ECO:0000259" key="2">
    <source>
        <dbReference type="Pfam" id="PF24007"/>
    </source>
</evidence>
<feature type="transmembrane region" description="Helical" evidence="1">
    <location>
        <begin position="69"/>
        <end position="89"/>
    </location>
</feature>
<name>C7NSV9_HALUD</name>
<dbReference type="STRING" id="519442.Huta_0583"/>
<feature type="transmembrane region" description="Helical" evidence="1">
    <location>
        <begin position="101"/>
        <end position="125"/>
    </location>
</feature>
<proteinExistence type="predicted"/>
<feature type="transmembrane region" description="Helical" evidence="1">
    <location>
        <begin position="36"/>
        <end position="57"/>
    </location>
</feature>
<dbReference type="KEGG" id="hut:Huta_0583"/>
<keyword evidence="1" id="KW-0812">Transmembrane</keyword>
<keyword evidence="1" id="KW-1133">Transmembrane helix</keyword>
<feature type="transmembrane region" description="Helical" evidence="1">
    <location>
        <begin position="165"/>
        <end position="185"/>
    </location>
</feature>
<dbReference type="InterPro" id="IPR055745">
    <property type="entry name" value="DUF7321"/>
</dbReference>
<gene>
    <name evidence="3" type="ordered locus">Huta_0583</name>
</gene>
<feature type="domain" description="DUF7321" evidence="2">
    <location>
        <begin position="31"/>
        <end position="188"/>
    </location>
</feature>
<keyword evidence="4" id="KW-1185">Reference proteome</keyword>
<dbReference type="EMBL" id="CP001687">
    <property type="protein sequence ID" value="ACV10770.1"/>
    <property type="molecule type" value="Genomic_DNA"/>
</dbReference>
<sequence>MASHGALAATVLLVDGVTDAIDGIVPTLGDDAIATIVVLAVSLSLPCFLYGAWLMIVHDPVTWRVLRTHLAVVGLGLALTTVPLVWWMIPKLWSQVSGFAVVHAFLGLQAYAFFALAGTGIVRILRAKWASEAYRRASSFDLDDLEAETADLELGHWRARLRIGVVGYTSFWILAYLTGIVRYVIKYQPLG</sequence>
<dbReference type="HOGENOM" id="CLU_1648264_0_0_2"/>
<evidence type="ECO:0000313" key="3">
    <source>
        <dbReference type="EMBL" id="ACV10770.1"/>
    </source>
</evidence>
<dbReference type="GeneID" id="8382850"/>
<dbReference type="RefSeq" id="WP_015788351.1">
    <property type="nucleotide sequence ID" value="NC_013158.1"/>
</dbReference>
<reference evidence="3 4" key="1">
    <citation type="journal article" date="2009" name="Stand. Genomic Sci.">
        <title>Complete genome sequence of Halorhabdus utahensis type strain (AX-2).</title>
        <authorList>
            <person name="Anderson I."/>
            <person name="Tindall B.J."/>
            <person name="Pomrenke H."/>
            <person name="Goker M."/>
            <person name="Lapidus A."/>
            <person name="Nolan M."/>
            <person name="Copeland A."/>
            <person name="Glavina Del Rio T."/>
            <person name="Chen F."/>
            <person name="Tice H."/>
            <person name="Cheng J.F."/>
            <person name="Lucas S."/>
            <person name="Chertkov O."/>
            <person name="Bruce D."/>
            <person name="Brettin T."/>
            <person name="Detter J.C."/>
            <person name="Han C."/>
            <person name="Goodwin L."/>
            <person name="Land M."/>
            <person name="Hauser L."/>
            <person name="Chang Y.J."/>
            <person name="Jeffries C.D."/>
            <person name="Pitluck S."/>
            <person name="Pati A."/>
            <person name="Mavromatis K."/>
            <person name="Ivanova N."/>
            <person name="Ovchinnikova G."/>
            <person name="Chen A."/>
            <person name="Palaniappan K."/>
            <person name="Chain P."/>
            <person name="Rohde M."/>
            <person name="Bristow J."/>
            <person name="Eisen J.A."/>
            <person name="Markowitz V."/>
            <person name="Hugenholtz P."/>
            <person name="Kyrpides N.C."/>
            <person name="Klenk H.P."/>
        </authorList>
    </citation>
    <scope>NUCLEOTIDE SEQUENCE [LARGE SCALE GENOMIC DNA]</scope>
    <source>
        <strain evidence="4">DSM 12940 / JCM 11049 / AX-2</strain>
    </source>
</reference>
<keyword evidence="1" id="KW-0472">Membrane</keyword>
<dbReference type="Proteomes" id="UP000002071">
    <property type="component" value="Chromosome"/>
</dbReference>